<feature type="compositionally biased region" description="Low complexity" evidence="6">
    <location>
        <begin position="36"/>
        <end position="52"/>
    </location>
</feature>
<proteinExistence type="predicted"/>
<feature type="compositionally biased region" description="Polar residues" evidence="6">
    <location>
        <begin position="167"/>
        <end position="176"/>
    </location>
</feature>
<feature type="compositionally biased region" description="Polar residues" evidence="6">
    <location>
        <begin position="1091"/>
        <end position="1106"/>
    </location>
</feature>
<feature type="compositionally biased region" description="Polar residues" evidence="6">
    <location>
        <begin position="1045"/>
        <end position="1055"/>
    </location>
</feature>
<feature type="compositionally biased region" description="Basic and acidic residues" evidence="6">
    <location>
        <begin position="92"/>
        <end position="103"/>
    </location>
</feature>
<dbReference type="EMBL" id="CM029053">
    <property type="protein sequence ID" value="KAG2553824.1"/>
    <property type="molecule type" value="Genomic_DNA"/>
</dbReference>
<dbReference type="GO" id="GO:0140566">
    <property type="term" value="F:histone reader activity"/>
    <property type="evidence" value="ECO:0007669"/>
    <property type="project" value="InterPro"/>
</dbReference>
<feature type="compositionally biased region" description="Polar residues" evidence="6">
    <location>
        <begin position="53"/>
        <end position="78"/>
    </location>
</feature>
<comment type="caution">
    <text evidence="8">The sequence shown here is derived from an EMBL/GenBank/DDBJ whole genome shotgun (WGS) entry which is preliminary data.</text>
</comment>
<keyword evidence="3" id="KW-0862">Zinc</keyword>
<dbReference type="InterPro" id="IPR049914">
    <property type="entry name" value="PHD1-3/5-6"/>
</dbReference>
<dbReference type="PANTHER" id="PTHR33304:SF3">
    <property type="entry name" value="EXPRESSED PROTEIN"/>
    <property type="match status" value="1"/>
</dbReference>
<name>A0A8T0P532_PANVG</name>
<evidence type="ECO:0000259" key="7">
    <source>
        <dbReference type="Pfam" id="PF23121"/>
    </source>
</evidence>
<dbReference type="GO" id="GO:0034244">
    <property type="term" value="P:negative regulation of transcription elongation by RNA polymerase II"/>
    <property type="evidence" value="ECO:0007669"/>
    <property type="project" value="InterPro"/>
</dbReference>
<keyword evidence="9" id="KW-1185">Reference proteome</keyword>
<evidence type="ECO:0000256" key="4">
    <source>
        <dbReference type="ARBA" id="ARBA00023015"/>
    </source>
</evidence>
<feature type="compositionally biased region" description="Basic and acidic residues" evidence="6">
    <location>
        <begin position="1069"/>
        <end position="1080"/>
    </location>
</feature>
<feature type="region of interest" description="Disordered" evidence="6">
    <location>
        <begin position="215"/>
        <end position="234"/>
    </location>
</feature>
<dbReference type="PANTHER" id="PTHR33304">
    <property type="match status" value="1"/>
</dbReference>
<dbReference type="Proteomes" id="UP000823388">
    <property type="component" value="Chromosome 9K"/>
</dbReference>
<sequence>MAHPTRPPARHSPNPCLALAFRPPPAPAPAPPQSPTTPAARRPDTPQRAAQQDTPFATSVDGSRNSARSQCKQDTRYTQILHANEATSRTKRIAEPDSSDKLKTPRLTGGTYSKPDARVKLIPAEDITYVQHRKPYGRTVGSAGLQKKHCRRSVTPPPNSRKVSVLGPTSLTQSPRSPGIASLKNPASPSCKSSQPLSTNLYTDATPRNLDRMDSTKALAQSSSSSILHSQGQCNKKLSASLPKGAMINPLSPSLKQSRAPNPSEDPLCTKAEPSSKSLCAPESGKLCSTNINLTTMTTAPGLQAPIVEPLLSPTSVLSERPTETCPDTRTAAPVAQEPSVKPVFQSPIPLHNESSMECNNIPPINSPQSIASAEHGALLQESNSGASINCITSSVFCHNVAIRETGAPVILHTKLHKKHYQPETSWKVSFHVTAQLIHTCDGLEAHLPFHINVRVYEASRHMPEILNLEAVPLYQLWPKKFKIVPPDGEDIGLLFVSSHQRPHSAFNHLLEKVASHTGLLTKIGDTELAIFSSKLLSPDYQKKNGQLYFWGIFGKRLRKNRRKPNRHVKKVMISNPSQPNEDTCNKYEKVSLNMDVAKGKETGNTESDIGMTLDTRGNPTDVTGNKEVGRDNYEGIAKVLDLTGGKETDRVNDCIAVLGTPDSNPSSGCSAPAASLLNGCRSLDSANKSLFSFEVFTDSACQPADRSSASSDLMLNIPPGFSIDVPPGFTKAHCKLKIEAASVSCADAPPSLILDAPPGFGSDIPPGFTEAHRRLPAAISSAGSETFASTTGAEKKPIFLKIEKKSLSYADAPPRLILDAPPGFHTDIPPGFTEAHRRLPAAISSAGSETFASTTGAEKKPLSYADAPPSLILDAPPGFRTDIPPGFTEAHRRLPAAISSAGSETFVSTTGAEKKPLSYADAPPSLILDAPPRFRTDIPPGFTEAHCRLPAAISSAGTETFASTSGTENKPLIRFSPNVLPAIDKATENRILYSLASGASSRGKAGKADEMEFMHNEVKVEQDENSEEREFPKIRRLSDLYPSSSDITEFSQPTHLPDKFQEWTPGKQMHERERGRQESPDPSPADTMTRRPNVNGQIALNNSADQKGMVR</sequence>
<feature type="region of interest" description="Disordered" evidence="6">
    <location>
        <begin position="244"/>
        <end position="282"/>
    </location>
</feature>
<keyword evidence="5" id="KW-0804">Transcription</keyword>
<evidence type="ECO:0000256" key="3">
    <source>
        <dbReference type="ARBA" id="ARBA00022833"/>
    </source>
</evidence>
<dbReference type="Pfam" id="PF23121">
    <property type="entry name" value="SPOC_AIPP2"/>
    <property type="match status" value="1"/>
</dbReference>
<evidence type="ECO:0000256" key="1">
    <source>
        <dbReference type="ARBA" id="ARBA00022723"/>
    </source>
</evidence>
<feature type="region of interest" description="Disordered" evidence="6">
    <location>
        <begin position="1"/>
        <end position="114"/>
    </location>
</feature>
<keyword evidence="2" id="KW-0863">Zinc-finger</keyword>
<feature type="compositionally biased region" description="Pro residues" evidence="6">
    <location>
        <begin position="22"/>
        <end position="35"/>
    </location>
</feature>
<feature type="region of interest" description="Disordered" evidence="6">
    <location>
        <begin position="138"/>
        <end position="208"/>
    </location>
</feature>
<feature type="compositionally biased region" description="Polar residues" evidence="6">
    <location>
        <begin position="251"/>
        <end position="261"/>
    </location>
</feature>
<feature type="region of interest" description="Disordered" evidence="6">
    <location>
        <begin position="601"/>
        <end position="629"/>
    </location>
</feature>
<dbReference type="AlphaFoldDB" id="A0A8T0P532"/>
<feature type="region of interest" description="Disordered" evidence="6">
    <location>
        <begin position="1045"/>
        <end position="1112"/>
    </location>
</feature>
<dbReference type="InterPro" id="IPR056280">
    <property type="entry name" value="AIPP2-like_SPOC"/>
</dbReference>
<protein>
    <recommendedName>
        <fullName evidence="7">AIPP2-like SPOC-like domain-containing protein</fullName>
    </recommendedName>
</protein>
<organism evidence="8 9">
    <name type="scientific">Panicum virgatum</name>
    <name type="common">Blackwell switchgrass</name>
    <dbReference type="NCBI Taxonomy" id="38727"/>
    <lineage>
        <taxon>Eukaryota</taxon>
        <taxon>Viridiplantae</taxon>
        <taxon>Streptophyta</taxon>
        <taxon>Embryophyta</taxon>
        <taxon>Tracheophyta</taxon>
        <taxon>Spermatophyta</taxon>
        <taxon>Magnoliopsida</taxon>
        <taxon>Liliopsida</taxon>
        <taxon>Poales</taxon>
        <taxon>Poaceae</taxon>
        <taxon>PACMAD clade</taxon>
        <taxon>Panicoideae</taxon>
        <taxon>Panicodae</taxon>
        <taxon>Paniceae</taxon>
        <taxon>Panicinae</taxon>
        <taxon>Panicum</taxon>
        <taxon>Panicum sect. Hiantes</taxon>
    </lineage>
</organism>
<feature type="region of interest" description="Disordered" evidence="6">
    <location>
        <begin position="318"/>
        <end position="339"/>
    </location>
</feature>
<evidence type="ECO:0000256" key="2">
    <source>
        <dbReference type="ARBA" id="ARBA00022771"/>
    </source>
</evidence>
<feature type="domain" description="AIPP2-like SPOC-like" evidence="7">
    <location>
        <begin position="427"/>
        <end position="554"/>
    </location>
</feature>
<dbReference type="GO" id="GO:0008270">
    <property type="term" value="F:zinc ion binding"/>
    <property type="evidence" value="ECO:0007669"/>
    <property type="project" value="UniProtKB-KW"/>
</dbReference>
<feature type="compositionally biased region" description="Polar residues" evidence="6">
    <location>
        <begin position="185"/>
        <end position="203"/>
    </location>
</feature>
<evidence type="ECO:0000256" key="6">
    <source>
        <dbReference type="SAM" id="MobiDB-lite"/>
    </source>
</evidence>
<keyword evidence="1" id="KW-0479">Metal-binding</keyword>
<reference evidence="8" key="1">
    <citation type="submission" date="2020-05" db="EMBL/GenBank/DDBJ databases">
        <title>WGS assembly of Panicum virgatum.</title>
        <authorList>
            <person name="Lovell J.T."/>
            <person name="Jenkins J."/>
            <person name="Shu S."/>
            <person name="Juenger T.E."/>
            <person name="Schmutz J."/>
        </authorList>
    </citation>
    <scope>NUCLEOTIDE SEQUENCE</scope>
    <source>
        <strain evidence="8">AP13</strain>
    </source>
</reference>
<evidence type="ECO:0000256" key="5">
    <source>
        <dbReference type="ARBA" id="ARBA00023163"/>
    </source>
</evidence>
<keyword evidence="4" id="KW-0805">Transcription regulation</keyword>
<gene>
    <name evidence="8" type="ORF">PVAP13_9KG624000</name>
</gene>
<accession>A0A8T0P532</accession>
<evidence type="ECO:0000313" key="9">
    <source>
        <dbReference type="Proteomes" id="UP000823388"/>
    </source>
</evidence>
<evidence type="ECO:0000313" key="8">
    <source>
        <dbReference type="EMBL" id="KAG2553824.1"/>
    </source>
</evidence>